<dbReference type="PROSITE" id="PS51318">
    <property type="entry name" value="TAT"/>
    <property type="match status" value="1"/>
</dbReference>
<evidence type="ECO:0000313" key="3">
    <source>
        <dbReference type="Proteomes" id="UP000242917"/>
    </source>
</evidence>
<dbReference type="InterPro" id="IPR012334">
    <property type="entry name" value="Pectin_lyas_fold"/>
</dbReference>
<evidence type="ECO:0008006" key="4">
    <source>
        <dbReference type="Google" id="ProtNLM"/>
    </source>
</evidence>
<accession>A0A2H4ZV71</accession>
<proteinExistence type="predicted"/>
<dbReference type="OrthoDB" id="220910at2157"/>
<keyword evidence="3" id="KW-1185">Reference proteome</keyword>
<name>A0A2H4ZV71_9EURY</name>
<feature type="compositionally biased region" description="Acidic residues" evidence="1">
    <location>
        <begin position="344"/>
        <end position="359"/>
    </location>
</feature>
<dbReference type="EMBL" id="CP019154">
    <property type="protein sequence ID" value="AUG46384.1"/>
    <property type="molecule type" value="Genomic_DNA"/>
</dbReference>
<dbReference type="InterPro" id="IPR006311">
    <property type="entry name" value="TAT_signal"/>
</dbReference>
<reference evidence="2 3" key="1">
    <citation type="submission" date="2017-01" db="EMBL/GenBank/DDBJ databases">
        <title>A Red Light-Sensitive Sensory Rhodopsin I From Haloarcula taiwanensis, A New Haloarchaeon Isolated From Taiwan.</title>
        <authorList>
            <person name="Yang C.-S."/>
            <person name="Han Y.-A."/>
            <person name="Chen P.-C."/>
            <person name="Ng W.V."/>
            <person name="Chen T.-W."/>
        </authorList>
    </citation>
    <scope>NUCLEOTIDE SEQUENCE [LARGE SCALE GENOMIC DNA]</scope>
    <source>
        <strain evidence="2 3">Taiwanensis</strain>
    </source>
</reference>
<evidence type="ECO:0000313" key="2">
    <source>
        <dbReference type="EMBL" id="AUG46384.1"/>
    </source>
</evidence>
<feature type="region of interest" description="Disordered" evidence="1">
    <location>
        <begin position="314"/>
        <end position="385"/>
    </location>
</feature>
<dbReference type="SUPFAM" id="SSF51126">
    <property type="entry name" value="Pectin lyase-like"/>
    <property type="match status" value="1"/>
</dbReference>
<evidence type="ECO:0000256" key="1">
    <source>
        <dbReference type="SAM" id="MobiDB-lite"/>
    </source>
</evidence>
<sequence length="385" mass="39513">MTRKQTTFSRRAVLRHGTVAAGVLGLTVGTASAATTVSGGGDALQSAIDAASDGETLTVVDSAVYDPVTVDAEVTIEASASPTIEGDGGIGAAVGIESDGVTLDGFTVTNPGGLLGVKVERGRDDAAISNNTIEDVGPTGRLGVTGVVVGQGDHSGIEIVNNTIQNLDQETTDDSGFPTVNGVLFDADNSGPGTVSDTTVNNNTIRDIESDIAPLGIVVQHETDGVDINNNEIRDLVAADDTDSDPSDDVDFGFTFAQGINIASPATSETTLAHNIIEDVTSAETILPEAIKVDGDGGGLTVRANQLLVAVGLNNRNGTDNGNRDPSSDPQVDAKNNYWGSPEGPEEADFNQDADDDDRSDVVGNVDFEPFLRNPPGGKGRGPNN</sequence>
<dbReference type="Gene3D" id="2.160.20.10">
    <property type="entry name" value="Single-stranded right-handed beta-helix, Pectin lyase-like"/>
    <property type="match status" value="1"/>
</dbReference>
<dbReference type="AlphaFoldDB" id="A0A2H4ZV71"/>
<dbReference type="KEGG" id="hta:BVU17_02170"/>
<gene>
    <name evidence="2" type="ORF">BVU17_02170</name>
</gene>
<dbReference type="InterPro" id="IPR006626">
    <property type="entry name" value="PbH1"/>
</dbReference>
<organism evidence="2 3">
    <name type="scientific">Haloarcula taiwanensis</name>
    <dbReference type="NCBI Taxonomy" id="1932004"/>
    <lineage>
        <taxon>Archaea</taxon>
        <taxon>Methanobacteriati</taxon>
        <taxon>Methanobacteriota</taxon>
        <taxon>Stenosarchaea group</taxon>
        <taxon>Halobacteria</taxon>
        <taxon>Halobacteriales</taxon>
        <taxon>Haloarculaceae</taxon>
        <taxon>Haloarcula</taxon>
    </lineage>
</organism>
<dbReference type="SMART" id="SM00710">
    <property type="entry name" value="PbH1"/>
    <property type="match status" value="6"/>
</dbReference>
<protein>
    <recommendedName>
        <fullName evidence="4">Right handed beta helix domain-containing protein</fullName>
    </recommendedName>
</protein>
<dbReference type="InterPro" id="IPR011050">
    <property type="entry name" value="Pectin_lyase_fold/virulence"/>
</dbReference>
<dbReference type="Proteomes" id="UP000242917">
    <property type="component" value="Chromosome I"/>
</dbReference>